<comment type="caution">
    <text evidence="1">The sequence shown here is derived from an EMBL/GenBank/DDBJ whole genome shotgun (WGS) entry which is preliminary data.</text>
</comment>
<dbReference type="AlphaFoldDB" id="A0AAV4WIK6"/>
<evidence type="ECO:0000313" key="1">
    <source>
        <dbReference type="EMBL" id="GIY82582.1"/>
    </source>
</evidence>
<organism evidence="1 2">
    <name type="scientific">Caerostris extrusa</name>
    <name type="common">Bark spider</name>
    <name type="synonym">Caerostris bankana</name>
    <dbReference type="NCBI Taxonomy" id="172846"/>
    <lineage>
        <taxon>Eukaryota</taxon>
        <taxon>Metazoa</taxon>
        <taxon>Ecdysozoa</taxon>
        <taxon>Arthropoda</taxon>
        <taxon>Chelicerata</taxon>
        <taxon>Arachnida</taxon>
        <taxon>Araneae</taxon>
        <taxon>Araneomorphae</taxon>
        <taxon>Entelegynae</taxon>
        <taxon>Araneoidea</taxon>
        <taxon>Araneidae</taxon>
        <taxon>Caerostris</taxon>
    </lineage>
</organism>
<keyword evidence="2" id="KW-1185">Reference proteome</keyword>
<name>A0AAV4WIK6_CAEEX</name>
<proteinExistence type="predicted"/>
<dbReference type="Proteomes" id="UP001054945">
    <property type="component" value="Unassembled WGS sequence"/>
</dbReference>
<protein>
    <submittedName>
        <fullName evidence="1">Uncharacterized protein</fullName>
    </submittedName>
</protein>
<gene>
    <name evidence="1" type="ORF">CEXT_255901</name>
</gene>
<reference evidence="1 2" key="1">
    <citation type="submission" date="2021-06" db="EMBL/GenBank/DDBJ databases">
        <title>Caerostris extrusa draft genome.</title>
        <authorList>
            <person name="Kono N."/>
            <person name="Arakawa K."/>
        </authorList>
    </citation>
    <scope>NUCLEOTIDE SEQUENCE [LARGE SCALE GENOMIC DNA]</scope>
</reference>
<dbReference type="EMBL" id="BPLR01016261">
    <property type="protein sequence ID" value="GIY82582.1"/>
    <property type="molecule type" value="Genomic_DNA"/>
</dbReference>
<evidence type="ECO:0000313" key="2">
    <source>
        <dbReference type="Proteomes" id="UP001054945"/>
    </source>
</evidence>
<sequence>MPIAYHPVNFEKMISKQQPIELNSLLKNEKCFQLRGGETSPFIEHRINTGDHLPDAVPPYNVLSSKTI</sequence>
<accession>A0AAV4WIK6</accession>